<evidence type="ECO:0000313" key="3">
    <source>
        <dbReference type="Proteomes" id="UP001302676"/>
    </source>
</evidence>
<dbReference type="EMBL" id="MU853555">
    <property type="protein sequence ID" value="KAK4147643.1"/>
    <property type="molecule type" value="Genomic_DNA"/>
</dbReference>
<evidence type="ECO:0000256" key="1">
    <source>
        <dbReference type="SAM" id="Phobius"/>
    </source>
</evidence>
<name>A0AAN6VA14_9PEZI</name>
<comment type="caution">
    <text evidence="2">The sequence shown here is derived from an EMBL/GenBank/DDBJ whole genome shotgun (WGS) entry which is preliminary data.</text>
</comment>
<keyword evidence="3" id="KW-1185">Reference proteome</keyword>
<organism evidence="2 3">
    <name type="scientific">Dichotomopilus funicola</name>
    <dbReference type="NCBI Taxonomy" id="1934379"/>
    <lineage>
        <taxon>Eukaryota</taxon>
        <taxon>Fungi</taxon>
        <taxon>Dikarya</taxon>
        <taxon>Ascomycota</taxon>
        <taxon>Pezizomycotina</taxon>
        <taxon>Sordariomycetes</taxon>
        <taxon>Sordariomycetidae</taxon>
        <taxon>Sordariales</taxon>
        <taxon>Chaetomiaceae</taxon>
        <taxon>Dichotomopilus</taxon>
    </lineage>
</organism>
<protein>
    <submittedName>
        <fullName evidence="2">Uncharacterized protein</fullName>
    </submittedName>
</protein>
<evidence type="ECO:0000313" key="2">
    <source>
        <dbReference type="EMBL" id="KAK4147643.1"/>
    </source>
</evidence>
<reference evidence="2" key="2">
    <citation type="submission" date="2023-05" db="EMBL/GenBank/DDBJ databases">
        <authorList>
            <consortium name="Lawrence Berkeley National Laboratory"/>
            <person name="Steindorff A."/>
            <person name="Hensen N."/>
            <person name="Bonometti L."/>
            <person name="Westerberg I."/>
            <person name="Brannstrom I.O."/>
            <person name="Guillou S."/>
            <person name="Cros-Aarteil S."/>
            <person name="Calhoun S."/>
            <person name="Haridas S."/>
            <person name="Kuo A."/>
            <person name="Mondo S."/>
            <person name="Pangilinan J."/>
            <person name="Riley R."/>
            <person name="Labutti K."/>
            <person name="Andreopoulos B."/>
            <person name="Lipzen A."/>
            <person name="Chen C."/>
            <person name="Yanf M."/>
            <person name="Daum C."/>
            <person name="Ng V."/>
            <person name="Clum A."/>
            <person name="Ohm R."/>
            <person name="Martin F."/>
            <person name="Silar P."/>
            <person name="Natvig D."/>
            <person name="Lalanne C."/>
            <person name="Gautier V."/>
            <person name="Ament-Velasquez S.L."/>
            <person name="Kruys A."/>
            <person name="Hutchinson M.I."/>
            <person name="Powell A.J."/>
            <person name="Barry K."/>
            <person name="Miller A.N."/>
            <person name="Grigoriev I.V."/>
            <person name="Debuchy R."/>
            <person name="Gladieux P."/>
            <person name="Thoren M.H."/>
            <person name="Johannesson H."/>
        </authorList>
    </citation>
    <scope>NUCLEOTIDE SEQUENCE</scope>
    <source>
        <strain evidence="2">CBS 141.50</strain>
    </source>
</reference>
<keyword evidence="1" id="KW-0472">Membrane</keyword>
<proteinExistence type="predicted"/>
<sequence length="114" mass="12018">MPSTAAITIYIFGASALYQGASILLAPRQALATRQLPESARPALTAFGVAISGLGAYYTLAAYQENRTFFALTLFRIPAAIILGAQGPGWRPMAAWEVLATLATAASLAWEGWA</sequence>
<dbReference type="AlphaFoldDB" id="A0AAN6VA14"/>
<feature type="transmembrane region" description="Helical" evidence="1">
    <location>
        <begin position="68"/>
        <end position="87"/>
    </location>
</feature>
<dbReference type="GeneID" id="87815634"/>
<reference evidence="2" key="1">
    <citation type="journal article" date="2023" name="Mol. Phylogenet. Evol.">
        <title>Genome-scale phylogeny and comparative genomics of the fungal order Sordariales.</title>
        <authorList>
            <person name="Hensen N."/>
            <person name="Bonometti L."/>
            <person name="Westerberg I."/>
            <person name="Brannstrom I.O."/>
            <person name="Guillou S."/>
            <person name="Cros-Aarteil S."/>
            <person name="Calhoun S."/>
            <person name="Haridas S."/>
            <person name="Kuo A."/>
            <person name="Mondo S."/>
            <person name="Pangilinan J."/>
            <person name="Riley R."/>
            <person name="LaButti K."/>
            <person name="Andreopoulos B."/>
            <person name="Lipzen A."/>
            <person name="Chen C."/>
            <person name="Yan M."/>
            <person name="Daum C."/>
            <person name="Ng V."/>
            <person name="Clum A."/>
            <person name="Steindorff A."/>
            <person name="Ohm R.A."/>
            <person name="Martin F."/>
            <person name="Silar P."/>
            <person name="Natvig D.O."/>
            <person name="Lalanne C."/>
            <person name="Gautier V."/>
            <person name="Ament-Velasquez S.L."/>
            <person name="Kruys A."/>
            <person name="Hutchinson M.I."/>
            <person name="Powell A.J."/>
            <person name="Barry K."/>
            <person name="Miller A.N."/>
            <person name="Grigoriev I.V."/>
            <person name="Debuchy R."/>
            <person name="Gladieux P."/>
            <person name="Hiltunen Thoren M."/>
            <person name="Johannesson H."/>
        </authorList>
    </citation>
    <scope>NUCLEOTIDE SEQUENCE</scope>
    <source>
        <strain evidence="2">CBS 141.50</strain>
    </source>
</reference>
<feature type="transmembrane region" description="Helical" evidence="1">
    <location>
        <begin position="42"/>
        <end position="61"/>
    </location>
</feature>
<keyword evidence="1" id="KW-1133">Transmembrane helix</keyword>
<keyword evidence="1" id="KW-0812">Transmembrane</keyword>
<dbReference type="RefSeq" id="XP_062641014.1">
    <property type="nucleotide sequence ID" value="XM_062779021.1"/>
</dbReference>
<dbReference type="Proteomes" id="UP001302676">
    <property type="component" value="Unassembled WGS sequence"/>
</dbReference>
<gene>
    <name evidence="2" type="ORF">C8A04DRAFT_24190</name>
</gene>
<accession>A0AAN6VA14</accession>